<dbReference type="FunFam" id="3.40.30.10:FF:000004">
    <property type="entry name" value="Spliceosomal protein DIB1"/>
    <property type="match status" value="1"/>
</dbReference>
<dbReference type="InterPro" id="IPR004123">
    <property type="entry name" value="Dim1"/>
</dbReference>
<dbReference type="SUPFAM" id="SSF52833">
    <property type="entry name" value="Thioredoxin-like"/>
    <property type="match status" value="1"/>
</dbReference>
<evidence type="ECO:0000256" key="3">
    <source>
        <dbReference type="SAM" id="Coils"/>
    </source>
</evidence>
<evidence type="ECO:0000256" key="2">
    <source>
        <dbReference type="ARBA" id="ARBA00008241"/>
    </source>
</evidence>
<dbReference type="GO" id="GO:0003729">
    <property type="term" value="F:mRNA binding"/>
    <property type="evidence" value="ECO:0007669"/>
    <property type="project" value="InterPro"/>
</dbReference>
<dbReference type="InterPro" id="IPR004882">
    <property type="entry name" value="Luc7-rel"/>
</dbReference>
<feature type="region of interest" description="Disordered" evidence="4">
    <location>
        <begin position="233"/>
        <end position="376"/>
    </location>
</feature>
<feature type="compositionally biased region" description="Basic and acidic residues" evidence="4">
    <location>
        <begin position="281"/>
        <end position="307"/>
    </location>
</feature>
<feature type="compositionally biased region" description="Acidic residues" evidence="4">
    <location>
        <begin position="322"/>
        <end position="334"/>
    </location>
</feature>
<feature type="region of interest" description="Disordered" evidence="4">
    <location>
        <begin position="658"/>
        <end position="990"/>
    </location>
</feature>
<dbReference type="Pfam" id="PF03194">
    <property type="entry name" value="LUC7"/>
    <property type="match status" value="1"/>
</dbReference>
<dbReference type="Proteomes" id="UP000053758">
    <property type="component" value="Unassembled WGS sequence"/>
</dbReference>
<feature type="compositionally biased region" description="Low complexity" evidence="4">
    <location>
        <begin position="835"/>
        <end position="859"/>
    </location>
</feature>
<feature type="region of interest" description="Disordered" evidence="4">
    <location>
        <begin position="1111"/>
        <end position="1193"/>
    </location>
</feature>
<feature type="compositionally biased region" description="Acidic residues" evidence="4">
    <location>
        <begin position="781"/>
        <end position="819"/>
    </location>
</feature>
<accession>A0A081CCP3</accession>
<dbReference type="GO" id="GO:0005685">
    <property type="term" value="C:U1 snRNP"/>
    <property type="evidence" value="ECO:0007669"/>
    <property type="project" value="InterPro"/>
</dbReference>
<evidence type="ECO:0000256" key="4">
    <source>
        <dbReference type="SAM" id="MobiDB-lite"/>
    </source>
</evidence>
<dbReference type="RefSeq" id="XP_014657379.1">
    <property type="nucleotide sequence ID" value="XM_014801893.1"/>
</dbReference>
<dbReference type="InterPro" id="IPR036249">
    <property type="entry name" value="Thioredoxin-like_sf"/>
</dbReference>
<reference evidence="6" key="1">
    <citation type="journal article" date="2014" name="Genome Announc.">
        <title>Draft Genome Sequence of the Yeast Pseudozyma antarctica Type Strain JCM10317, a Producer of the Glycolipid Biosurfactants, Mannosylerythritol Lipids.</title>
        <authorList>
            <person name="Saika A."/>
            <person name="Koike H."/>
            <person name="Hori T."/>
            <person name="Fukuoka T."/>
            <person name="Sato S."/>
            <person name="Habe H."/>
            <person name="Kitamoto D."/>
            <person name="Morita T."/>
        </authorList>
    </citation>
    <scope>NUCLEOTIDE SEQUENCE [LARGE SCALE GENOMIC DNA]</scope>
    <source>
        <strain evidence="6">JCM 10317</strain>
    </source>
</reference>
<dbReference type="GO" id="GO:0006376">
    <property type="term" value="P:mRNA splice site recognition"/>
    <property type="evidence" value="ECO:0007669"/>
    <property type="project" value="InterPro"/>
</dbReference>
<feature type="region of interest" description="Disordered" evidence="4">
    <location>
        <begin position="1011"/>
        <end position="1041"/>
    </location>
</feature>
<feature type="compositionally biased region" description="Low complexity" evidence="4">
    <location>
        <begin position="961"/>
        <end position="990"/>
    </location>
</feature>
<comment type="similarity">
    <text evidence="1">Belongs to the Luc7 family.</text>
</comment>
<keyword evidence="6" id="KW-1185">Reference proteome</keyword>
<gene>
    <name evidence="5" type="ORF">PAN0_005c2653</name>
</gene>
<dbReference type="CDD" id="cd02954">
    <property type="entry name" value="DIM1"/>
    <property type="match status" value="1"/>
</dbReference>
<dbReference type="Gene3D" id="3.40.30.10">
    <property type="entry name" value="Glutaredoxin"/>
    <property type="match status" value="1"/>
</dbReference>
<dbReference type="HOGENOM" id="CLU_007880_0_0_1"/>
<feature type="compositionally biased region" description="Low complexity" evidence="4">
    <location>
        <begin position="1120"/>
        <end position="1134"/>
    </location>
</feature>
<dbReference type="GO" id="GO:0046540">
    <property type="term" value="C:U4/U6 x U5 tri-snRNP complex"/>
    <property type="evidence" value="ECO:0007669"/>
    <property type="project" value="InterPro"/>
</dbReference>
<sequence length="1193" mass="129553">MGRKAEVQRMMLEKLMGPEAMGTPTANLHFTDPKVCRNFLCGTCPHDLFANTKVDLGACPKAHTPKYKDEYRKALAAGQRFPEFEREHEHNIMAFINDIDRKINTNKRRLEQTPEELARFANMNREIAEIETALAAVMAEVEALGEQGQIEESLAELAKADALKEEKVQKEEELHKAQENSGASGHQKLRVCDVCGAYLSILDSDRRLADHFGGKMHLGYLRLREMISEFDERRRHPNPPPMGMPAAPPATSTSNGHATLPHSASSAAAAGSAHRNGANAGDRERERDFERERERRDRERKESREQRTASQADESAKRGGEEGELGEEEGEMVEDAPTRAQPKDEDRKRSRSPSQSSTLQPAPNFEKLARVDSGPCQTSLVDHHPYRLRRRWGDLTQPARGMSYFLPHLPTGWHVDQAILSEEDRVVIIRFGRDTDPVCMEMDETLYKISTAVQKFAVIYLVDTTQVPDFNKMYELYDACSVMFFYRNKHIMIDLGTGNNNKINWAITERQELIDIVEVVYRGASKGRGLVISPKDSNTRSTQAPVQEHLLGLEHVYPPSLHFQARTSKQVVRQLYSKPPTLPLRSDATKHDTEAGQVVGVVWLQSASRLLRKIGRVESVKLQSCLDPARAVADFLAILAPHAPRLECMTESQKSALAKKHERGVAAKRSISRAPKLKACWRPSQTPRPSSSPPSSTARTSQPHPSRAFAYLKHHPSRTIASTSTSTRSGDATMVKVKLRVPLSSAPRETSSPLANPLRSAPDYSDDEDNDISPRPGTNGQDDEGGEDDDDRLDEDDDEEDQEADELDEQDELEEEEGDDSRAPSASTPKRRSITIKSRSSRGGASSSASPSMEGSASPHSGSSKMVKRTSLARMAHVQAMTVEELDALPAAKRRKTAKARGAAGPGRGWRKGLTKGQKPVYELPPAEKTPATFGNTANARPSVPKAETPTPSSFVTKSKPASTLAASAEANRAAASSSAPTARASAAAGPAAATSIKIVAGPGGHTFTGDLSAKAGTAKNPGFRYPPLPSSRAGPPVQPLARIPTSFQSVIPLERNGRQPRRWIKGKREILSMGGRPWSIPVLYGGDDRGYEKKIDAGTGATTAAGAVAGAAGGEKIASKAGTPAAAAKANSPTPTPVQTPTPATSVKPSGPEGARTGSSPLPPPKHLGGLSAVQAETNWRGQSPAFLFGGR</sequence>
<dbReference type="AlphaFoldDB" id="A0A081CCP3"/>
<organism evidence="5 6">
    <name type="scientific">Pseudozyma antarctica</name>
    <name type="common">Yeast</name>
    <name type="synonym">Candida antarctica</name>
    <dbReference type="NCBI Taxonomy" id="84753"/>
    <lineage>
        <taxon>Eukaryota</taxon>
        <taxon>Fungi</taxon>
        <taxon>Dikarya</taxon>
        <taxon>Basidiomycota</taxon>
        <taxon>Ustilaginomycotina</taxon>
        <taxon>Ustilaginomycetes</taxon>
        <taxon>Ustilaginales</taxon>
        <taxon>Ustilaginaceae</taxon>
        <taxon>Moesziomyces</taxon>
    </lineage>
</organism>
<dbReference type="SMART" id="SM01410">
    <property type="entry name" value="DIM1"/>
    <property type="match status" value="1"/>
</dbReference>
<dbReference type="PANTHER" id="PTHR12375">
    <property type="entry name" value="RNA-BINDING PROTEIN LUC7-RELATED"/>
    <property type="match status" value="1"/>
</dbReference>
<name>A0A081CCP3_PSEA2</name>
<keyword evidence="3" id="KW-0175">Coiled coil</keyword>
<feature type="compositionally biased region" description="Low complexity" evidence="4">
    <location>
        <begin position="718"/>
        <end position="729"/>
    </location>
</feature>
<comment type="similarity">
    <text evidence="2">Belongs to the DIM1 family.</text>
</comment>
<feature type="compositionally biased region" description="Pro residues" evidence="4">
    <location>
        <begin position="238"/>
        <end position="248"/>
    </location>
</feature>
<evidence type="ECO:0000313" key="5">
    <source>
        <dbReference type="EMBL" id="GAK64439.1"/>
    </source>
</evidence>
<feature type="compositionally biased region" description="Low complexity" evidence="4">
    <location>
        <begin position="249"/>
        <end position="280"/>
    </location>
</feature>
<proteinExistence type="inferred from homology"/>
<evidence type="ECO:0000313" key="6">
    <source>
        <dbReference type="Proteomes" id="UP000053758"/>
    </source>
</evidence>
<feature type="compositionally biased region" description="Polar residues" evidence="4">
    <location>
        <begin position="352"/>
        <end position="361"/>
    </location>
</feature>
<dbReference type="GeneID" id="26303391"/>
<dbReference type="Pfam" id="PF02966">
    <property type="entry name" value="DIM1"/>
    <property type="match status" value="1"/>
</dbReference>
<evidence type="ECO:0000256" key="1">
    <source>
        <dbReference type="ARBA" id="ARBA00005655"/>
    </source>
</evidence>
<dbReference type="EMBL" id="DF830072">
    <property type="protein sequence ID" value="GAK64439.1"/>
    <property type="molecule type" value="Genomic_DNA"/>
</dbReference>
<protein>
    <submittedName>
        <fullName evidence="5">LUC7-domain-containing protein</fullName>
    </submittedName>
</protein>
<feature type="compositionally biased region" description="Low complexity" evidence="4">
    <location>
        <begin position="682"/>
        <end position="703"/>
    </location>
</feature>
<feature type="coiled-coil region" evidence="3">
    <location>
        <begin position="120"/>
        <end position="180"/>
    </location>
</feature>